<keyword evidence="1 3" id="KW-0343">GTPase activation</keyword>
<dbReference type="GO" id="GO:0005737">
    <property type="term" value="C:cytoplasm"/>
    <property type="evidence" value="ECO:0007669"/>
    <property type="project" value="TreeGrafter"/>
</dbReference>
<dbReference type="InterPro" id="IPR035974">
    <property type="entry name" value="Rap/Ran-GAP_sf"/>
</dbReference>
<accession>A0A061HXM7</accession>
<evidence type="ECO:0000256" key="2">
    <source>
        <dbReference type="ARBA" id="ARBA00057316"/>
    </source>
</evidence>
<comment type="function">
    <text evidence="2">GTPase activator for the nuclear Ras-related regulatory protein RAP-1A (KREV-1), converting it to the putatively inactive GDP-bound state.</text>
</comment>
<feature type="domain" description="Rap-GAP" evidence="5">
    <location>
        <begin position="255"/>
        <end position="471"/>
    </location>
</feature>
<feature type="compositionally biased region" description="Polar residues" evidence="4">
    <location>
        <begin position="661"/>
        <end position="671"/>
    </location>
</feature>
<feature type="compositionally biased region" description="Basic and acidic residues" evidence="4">
    <location>
        <begin position="619"/>
        <end position="632"/>
    </location>
</feature>
<name>A0A061HXM7_CRIGR</name>
<feature type="compositionally biased region" description="Low complexity" evidence="4">
    <location>
        <begin position="637"/>
        <end position="649"/>
    </location>
</feature>
<reference evidence="7" key="1">
    <citation type="journal article" date="2013" name="Nat. Biotechnol.">
        <title>Chinese hamster genome sequenced from sorted chromosomes.</title>
        <authorList>
            <person name="Brinkrolf K."/>
            <person name="Rupp O."/>
            <person name="Laux H."/>
            <person name="Kollin F."/>
            <person name="Ernst W."/>
            <person name="Linke B."/>
            <person name="Kofler R."/>
            <person name="Romand S."/>
            <person name="Hesse F."/>
            <person name="Budach W.E."/>
            <person name="Galosy S."/>
            <person name="Muller D."/>
            <person name="Noll T."/>
            <person name="Wienberg J."/>
            <person name="Jostock T."/>
            <person name="Leonard M."/>
            <person name="Grillari J."/>
            <person name="Tauch A."/>
            <person name="Goesmann A."/>
            <person name="Helk B."/>
            <person name="Mott J.E."/>
            <person name="Puhler A."/>
            <person name="Borth N."/>
        </authorList>
    </citation>
    <scope>NUCLEOTIDE SEQUENCE [LARGE SCALE GENOMIC DNA]</scope>
    <source>
        <strain evidence="7">17A/GY</strain>
    </source>
</reference>
<proteinExistence type="predicted"/>
<dbReference type="EMBL" id="KE682167">
    <property type="protein sequence ID" value="ERE67623.1"/>
    <property type="molecule type" value="Genomic_DNA"/>
</dbReference>
<protein>
    <submittedName>
        <fullName evidence="6">Rap1 GTPase-activating protein 2</fullName>
    </submittedName>
</protein>
<feature type="compositionally biased region" description="Polar residues" evidence="4">
    <location>
        <begin position="583"/>
        <end position="614"/>
    </location>
</feature>
<sequence>MHSSSGASEPPATGCEEDPCIHFTVLAENPSWSAEFFEMLEKMQDDYIPYPSIEEVVEKGGPYPLIILPQFGGYWIEDPENVGTPTSLGSSVYEEEEEDSLSPNTFGYKLECRESDGVEYMQLEIQSQAWWLVPVIEALHSQGFETGLGYFMSPDKRVWENLVLFRDEYPDTFLHRIIFVLRLQHLKPVPPGTEETNVALPQKASRSKLKTVHERIPLAGLSKLPSVPQIAKAFCDDAVGLKFNPVLYPKASQMIVSYDEHDVNNTFKFGVIYQKARQTLEEELFGNNEESPAFKEFLNLLGDTITLQDFKGFRGGLDVTHGQTGVESVYTIFRDREIMFHVSTKLPFTDGDTQQLQRKRHIGNDIVAIIFQEENTPFVPDMIASNFLHAYIVVQAENLGTETPSYKVSVTAREDVPAFGPPLPSPPVFQKGAEFREFLLTKLTNAENACCKSDKFAKLEDRTRAALLDNLHDELHTHTQVMLGLGPEEDKFENGGHGGFLESFKRAIRVRSHSMETMVGSQRKLHGGNIPGSLSGGSVHNSVEVTKTTFSVSTLDSGPACGGGGGRKGVFHPRFGLGTLKLLNSDSASSTPKTPDGGHSSQEIKSETSSNPSSPEICPNKEKPFIKLKENGRANISRSSSSTSSFSSTAGEGEAMEECDSGSSQPSTTSPFKQEVFAYSPSPSSESPGVGAAATPIIMSRSPTGEPAHPEELPLASQPSGFVEPYSCWEWGGVSASLNTGSKQEALEDPAPALPLGQALPLLLGQWPGWMTVYRGTERHRAVVFIFDLLLRYMPLSI</sequence>
<evidence type="ECO:0000256" key="3">
    <source>
        <dbReference type="PROSITE-ProRule" id="PRU00165"/>
    </source>
</evidence>
<feature type="region of interest" description="Disordered" evidence="4">
    <location>
        <begin position="583"/>
        <end position="671"/>
    </location>
</feature>
<evidence type="ECO:0000313" key="6">
    <source>
        <dbReference type="EMBL" id="ERE67623.1"/>
    </source>
</evidence>
<dbReference type="PANTHER" id="PTHR15711:SF17">
    <property type="entry name" value="RAP1 GTPASE-ACTIVATING PROTEIN 2"/>
    <property type="match status" value="1"/>
</dbReference>
<dbReference type="Gene3D" id="3.40.50.11210">
    <property type="entry name" value="Rap/Ran-GAP"/>
    <property type="match status" value="1"/>
</dbReference>
<dbReference type="Pfam" id="PF02145">
    <property type="entry name" value="Rap_GAP"/>
    <property type="match status" value="1"/>
</dbReference>
<evidence type="ECO:0000256" key="4">
    <source>
        <dbReference type="SAM" id="MobiDB-lite"/>
    </source>
</evidence>
<dbReference type="PANTHER" id="PTHR15711">
    <property type="entry name" value="RAP GTPASE-ACTIVATING PROTEIN"/>
    <property type="match status" value="1"/>
</dbReference>
<dbReference type="GO" id="GO:0005096">
    <property type="term" value="F:GTPase activator activity"/>
    <property type="evidence" value="ECO:0007669"/>
    <property type="project" value="UniProtKB-UniRule"/>
</dbReference>
<dbReference type="GO" id="GO:0051056">
    <property type="term" value="P:regulation of small GTPase mediated signal transduction"/>
    <property type="evidence" value="ECO:0007669"/>
    <property type="project" value="InterPro"/>
</dbReference>
<dbReference type="InterPro" id="IPR000331">
    <property type="entry name" value="Rap/Ran_GAP_dom"/>
</dbReference>
<organism evidence="6 7">
    <name type="scientific">Cricetulus griseus</name>
    <name type="common">Chinese hamster</name>
    <name type="synonym">Cricetulus barabensis griseus</name>
    <dbReference type="NCBI Taxonomy" id="10029"/>
    <lineage>
        <taxon>Eukaryota</taxon>
        <taxon>Metazoa</taxon>
        <taxon>Chordata</taxon>
        <taxon>Craniata</taxon>
        <taxon>Vertebrata</taxon>
        <taxon>Euteleostomi</taxon>
        <taxon>Mammalia</taxon>
        <taxon>Eutheria</taxon>
        <taxon>Euarchontoglires</taxon>
        <taxon>Glires</taxon>
        <taxon>Rodentia</taxon>
        <taxon>Myomorpha</taxon>
        <taxon>Muroidea</taxon>
        <taxon>Cricetidae</taxon>
        <taxon>Cricetinae</taxon>
        <taxon>Cricetulus</taxon>
    </lineage>
</organism>
<dbReference type="PROSITE" id="PS50085">
    <property type="entry name" value="RAPGAP"/>
    <property type="match status" value="1"/>
</dbReference>
<gene>
    <name evidence="6" type="ORF">H671_7g18536</name>
</gene>
<evidence type="ECO:0000256" key="1">
    <source>
        <dbReference type="ARBA" id="ARBA00022468"/>
    </source>
</evidence>
<dbReference type="InterPro" id="IPR050989">
    <property type="entry name" value="Rap1_Ran_GAP"/>
</dbReference>
<evidence type="ECO:0000259" key="5">
    <source>
        <dbReference type="PROSITE" id="PS50085"/>
    </source>
</evidence>
<dbReference type="Pfam" id="PF21022">
    <property type="entry name" value="Rap-GAP_dimer"/>
    <property type="match status" value="1"/>
</dbReference>
<dbReference type="AlphaFoldDB" id="A0A061HXM7"/>
<dbReference type="Proteomes" id="UP000030759">
    <property type="component" value="Unassembled WGS sequence"/>
</dbReference>
<dbReference type="SUPFAM" id="SSF111347">
    <property type="entry name" value="Rap/Ran-GAP"/>
    <property type="match status" value="1"/>
</dbReference>
<dbReference type="FunFam" id="3.40.50.11210:FF:000003">
    <property type="entry name" value="RAP1 GTPase activating protein 2"/>
    <property type="match status" value="1"/>
</dbReference>
<dbReference type="Gene3D" id="6.10.140.210">
    <property type="match status" value="1"/>
</dbReference>
<dbReference type="GO" id="GO:0005886">
    <property type="term" value="C:plasma membrane"/>
    <property type="evidence" value="ECO:0007669"/>
    <property type="project" value="TreeGrafter"/>
</dbReference>
<evidence type="ECO:0000313" key="7">
    <source>
        <dbReference type="Proteomes" id="UP000030759"/>
    </source>
</evidence>